<dbReference type="Pfam" id="PF00535">
    <property type="entry name" value="Glycos_transf_2"/>
    <property type="match status" value="1"/>
</dbReference>
<accession>A0ABW3HYF2</accession>
<comment type="caution">
    <text evidence="2">The sequence shown here is derived from an EMBL/GenBank/DDBJ whole genome shotgun (WGS) entry which is preliminary data.</text>
</comment>
<dbReference type="GO" id="GO:0016757">
    <property type="term" value="F:glycosyltransferase activity"/>
    <property type="evidence" value="ECO:0007669"/>
    <property type="project" value="UniProtKB-KW"/>
</dbReference>
<dbReference type="InterPro" id="IPR029044">
    <property type="entry name" value="Nucleotide-diphossugar_trans"/>
</dbReference>
<evidence type="ECO:0000313" key="3">
    <source>
        <dbReference type="Proteomes" id="UP001596997"/>
    </source>
</evidence>
<feature type="domain" description="Glycosyltransferase 2-like" evidence="1">
    <location>
        <begin position="247"/>
        <end position="370"/>
    </location>
</feature>
<sequence>MLVVFHQNNIVVKVYDAENKTSISFNKELSIQENLLLLAKQYSNKLLIWANLKHETNIAYDKIKDIFHHNLIMASYSNQKDFAINARIGYVEQSVFINVNKEKTYPTWLMSSEVGGVYSKVLLKYEYLLTYNFSFNYFINYISKRAMPNGLLCTYEPRLLIHKQDINAETESSIDKAFFIFLKSNYKYVWQYLFLLNGLIFERKLFLIPFVQALFSKKIPLVKNDFSTIRIQSNKDEVLTKDFTLDVIIPTLGRKGPLLDVLKDLAQQTLLPKSVIIIEQNPEKGSETELDYLTNNSWPFQIKHKFIHRTGACNARNLALNEVTSNWVFFADDDIRFNEDLLSSSMRKINKYGVKALVINCLQKGENIKDSFVKQSAHFGSGTSIVKSEVIKDLNFKSEHEFGYGEDADFGMQIRKKGVDILFAPMISMLHLKAPIGGFRVKNVNSWDLDEVQPKPSPTVMAFNIKHQTEYQLRGYRVMLFLKYFKKQQIKNPFKYIRVMNLRWDKSILLAKSLIQKSKVDEV</sequence>
<organism evidence="2 3">
    <name type="scientific">Pseudofulvibacter geojedonensis</name>
    <dbReference type="NCBI Taxonomy" id="1123758"/>
    <lineage>
        <taxon>Bacteria</taxon>
        <taxon>Pseudomonadati</taxon>
        <taxon>Bacteroidota</taxon>
        <taxon>Flavobacteriia</taxon>
        <taxon>Flavobacteriales</taxon>
        <taxon>Flavobacteriaceae</taxon>
        <taxon>Pseudofulvibacter</taxon>
    </lineage>
</organism>
<dbReference type="Proteomes" id="UP001596997">
    <property type="component" value="Unassembled WGS sequence"/>
</dbReference>
<dbReference type="EC" id="2.4.-.-" evidence="2"/>
<dbReference type="SUPFAM" id="SSF53448">
    <property type="entry name" value="Nucleotide-diphospho-sugar transferases"/>
    <property type="match status" value="1"/>
</dbReference>
<protein>
    <submittedName>
        <fullName evidence="2">Glycosyltransferase family 2 protein</fullName>
        <ecNumber evidence="2">2.4.-.-</ecNumber>
    </submittedName>
</protein>
<gene>
    <name evidence="2" type="ORF">ACFQ1O_01130</name>
</gene>
<dbReference type="PANTHER" id="PTHR43685">
    <property type="entry name" value="GLYCOSYLTRANSFERASE"/>
    <property type="match status" value="1"/>
</dbReference>
<keyword evidence="2" id="KW-0808">Transferase</keyword>
<dbReference type="PANTHER" id="PTHR43685:SF2">
    <property type="entry name" value="GLYCOSYLTRANSFERASE 2-LIKE DOMAIN-CONTAINING PROTEIN"/>
    <property type="match status" value="1"/>
</dbReference>
<dbReference type="InterPro" id="IPR050834">
    <property type="entry name" value="Glycosyltransf_2"/>
</dbReference>
<evidence type="ECO:0000313" key="2">
    <source>
        <dbReference type="EMBL" id="MFD0962601.1"/>
    </source>
</evidence>
<keyword evidence="2" id="KW-0328">Glycosyltransferase</keyword>
<dbReference type="RefSeq" id="WP_377712434.1">
    <property type="nucleotide sequence ID" value="NZ_JBHTJM010000002.1"/>
</dbReference>
<dbReference type="Gene3D" id="3.90.550.10">
    <property type="entry name" value="Spore Coat Polysaccharide Biosynthesis Protein SpsA, Chain A"/>
    <property type="match status" value="1"/>
</dbReference>
<name>A0ABW3HYF2_9FLAO</name>
<dbReference type="CDD" id="cd00761">
    <property type="entry name" value="Glyco_tranf_GTA_type"/>
    <property type="match status" value="1"/>
</dbReference>
<evidence type="ECO:0000259" key="1">
    <source>
        <dbReference type="Pfam" id="PF00535"/>
    </source>
</evidence>
<reference evidence="3" key="1">
    <citation type="journal article" date="2019" name="Int. J. Syst. Evol. Microbiol.">
        <title>The Global Catalogue of Microorganisms (GCM) 10K type strain sequencing project: providing services to taxonomists for standard genome sequencing and annotation.</title>
        <authorList>
            <consortium name="The Broad Institute Genomics Platform"/>
            <consortium name="The Broad Institute Genome Sequencing Center for Infectious Disease"/>
            <person name="Wu L."/>
            <person name="Ma J."/>
        </authorList>
    </citation>
    <scope>NUCLEOTIDE SEQUENCE [LARGE SCALE GENOMIC DNA]</scope>
    <source>
        <strain evidence="3">CCUG 62114</strain>
    </source>
</reference>
<dbReference type="EMBL" id="JBHTJM010000002">
    <property type="protein sequence ID" value="MFD0962601.1"/>
    <property type="molecule type" value="Genomic_DNA"/>
</dbReference>
<keyword evidence="3" id="KW-1185">Reference proteome</keyword>
<dbReference type="InterPro" id="IPR001173">
    <property type="entry name" value="Glyco_trans_2-like"/>
</dbReference>
<proteinExistence type="predicted"/>